<sequence length="420" mass="48900">MTSATWKKYLLWFANEHVEFRLPPYWVVELPSEKAVRQIASRSIGLRCCLELWAQAKTEEELHMNVKAYPLELMKPYFKPELSFKINVETFCNRQTQAEKVAKIESFSYLPLEGPVRLKDPDICLQLIEYYGLDSNNIPEKPYELFFGRWIADGQRDVITKLSLKTRKFIGNTSMDPQLSLYMANQALVQNGDLVLDPFKERDKDESVHSNMQQYGRGSHYLDVIVADAALPLWRSTFKLDSIITDPPYGIREATERIGTTKNYQISDHHLLGHIPSKVEYGLQQIYHDLFRFAAQHLKMGGRLVCWVPVVRDDYSEDKLPTHPCFQLLANSEQVLTTYTSRRLLTLEKIQEPHEEYSRTEANTLMGDFRAKFFRYGEEHRKQRKLRKALAREAYLQSAAQREEPTDGESQDRDSSSSER</sequence>
<dbReference type="PROSITE" id="PS51627">
    <property type="entry name" value="SAM_MT_TRM11"/>
    <property type="match status" value="1"/>
</dbReference>
<dbReference type="InterPro" id="IPR002052">
    <property type="entry name" value="DNA_methylase_N6_adenine_CS"/>
</dbReference>
<evidence type="ECO:0000256" key="6">
    <source>
        <dbReference type="ARBA" id="ARBA00022691"/>
    </source>
</evidence>
<comment type="subcellular location">
    <subcellularLocation>
        <location evidence="1">Cytoplasm</location>
    </subcellularLocation>
</comment>
<proteinExistence type="inferred from homology"/>
<keyword evidence="7 10" id="KW-0819">tRNA processing</keyword>
<dbReference type="PROSITE" id="PS00092">
    <property type="entry name" value="N6_MTASE"/>
    <property type="match status" value="1"/>
</dbReference>
<keyword evidence="14" id="KW-1185">Reference proteome</keyword>
<evidence type="ECO:0000259" key="12">
    <source>
        <dbReference type="Pfam" id="PF25904"/>
    </source>
</evidence>
<dbReference type="InterPro" id="IPR016691">
    <property type="entry name" value="TRMT11"/>
</dbReference>
<evidence type="ECO:0000256" key="5">
    <source>
        <dbReference type="ARBA" id="ARBA00022679"/>
    </source>
</evidence>
<dbReference type="Gene3D" id="3.40.50.150">
    <property type="entry name" value="Vaccinia Virus protein VP39"/>
    <property type="match status" value="1"/>
</dbReference>
<keyword evidence="3 10" id="KW-0820">tRNA-binding</keyword>
<comment type="caution">
    <text evidence="13">The sequence shown here is derived from an EMBL/GenBank/DDBJ whole genome shotgun (WGS) entry which is preliminary data.</text>
</comment>
<dbReference type="PANTHER" id="PTHR13370:SF3">
    <property type="entry name" value="TRNA (GUANINE(10)-N2)-METHYLTRANSFERASE HOMOLOG"/>
    <property type="match status" value="1"/>
</dbReference>
<accession>A0ABQ8SI85</accession>
<keyword evidence="2" id="KW-0963">Cytoplasm</keyword>
<dbReference type="InterPro" id="IPR029063">
    <property type="entry name" value="SAM-dependent_MTases_sf"/>
</dbReference>
<organism evidence="13 14">
    <name type="scientific">Periplaneta americana</name>
    <name type="common">American cockroach</name>
    <name type="synonym">Blatta americana</name>
    <dbReference type="NCBI Taxonomy" id="6978"/>
    <lineage>
        <taxon>Eukaryota</taxon>
        <taxon>Metazoa</taxon>
        <taxon>Ecdysozoa</taxon>
        <taxon>Arthropoda</taxon>
        <taxon>Hexapoda</taxon>
        <taxon>Insecta</taxon>
        <taxon>Pterygota</taxon>
        <taxon>Neoptera</taxon>
        <taxon>Polyneoptera</taxon>
        <taxon>Dictyoptera</taxon>
        <taxon>Blattodea</taxon>
        <taxon>Blattoidea</taxon>
        <taxon>Blattidae</taxon>
        <taxon>Blattinae</taxon>
        <taxon>Periplaneta</taxon>
    </lineage>
</organism>
<dbReference type="PIRSF" id="PIRSF017259">
    <property type="entry name" value="tRNA_mtfrase_TRM11"/>
    <property type="match status" value="1"/>
</dbReference>
<dbReference type="Pfam" id="PF25904">
    <property type="entry name" value="Tmrp11_N"/>
    <property type="match status" value="1"/>
</dbReference>
<evidence type="ECO:0000313" key="13">
    <source>
        <dbReference type="EMBL" id="KAJ4433594.1"/>
    </source>
</evidence>
<dbReference type="EC" id="2.1.1.214" evidence="9"/>
<dbReference type="PANTHER" id="PTHR13370">
    <property type="entry name" value="RNA METHYLASE-RELATED"/>
    <property type="match status" value="1"/>
</dbReference>
<keyword evidence="5 10" id="KW-0808">Transferase</keyword>
<protein>
    <recommendedName>
        <fullName evidence="9">tRNA (guanine(10)-N(2))-methyltransferase</fullName>
        <ecNumber evidence="9">2.1.1.214</ecNumber>
    </recommendedName>
</protein>
<evidence type="ECO:0000256" key="9">
    <source>
        <dbReference type="ARBA" id="ARBA00066937"/>
    </source>
</evidence>
<evidence type="ECO:0000256" key="4">
    <source>
        <dbReference type="ARBA" id="ARBA00022603"/>
    </source>
</evidence>
<keyword evidence="8 10" id="KW-0694">RNA-binding</keyword>
<evidence type="ECO:0000256" key="8">
    <source>
        <dbReference type="ARBA" id="ARBA00022884"/>
    </source>
</evidence>
<keyword evidence="6 10" id="KW-0949">S-adenosyl-L-methionine</keyword>
<feature type="compositionally biased region" description="Basic and acidic residues" evidence="11">
    <location>
        <begin position="401"/>
        <end position="420"/>
    </location>
</feature>
<feature type="domain" description="tRNA (guanine(10)-N(2))-methyltransferase TRMT11 N-terminal" evidence="12">
    <location>
        <begin position="24"/>
        <end position="156"/>
    </location>
</feature>
<dbReference type="EMBL" id="JAJSOF020000027">
    <property type="protein sequence ID" value="KAJ4433594.1"/>
    <property type="molecule type" value="Genomic_DNA"/>
</dbReference>
<dbReference type="SUPFAM" id="SSF53335">
    <property type="entry name" value="S-adenosyl-L-methionine-dependent methyltransferases"/>
    <property type="match status" value="1"/>
</dbReference>
<feature type="region of interest" description="Disordered" evidence="11">
    <location>
        <begin position="396"/>
        <end position="420"/>
    </location>
</feature>
<reference evidence="13 14" key="1">
    <citation type="journal article" date="2022" name="Allergy">
        <title>Genome assembly and annotation of Periplaneta americana reveal a comprehensive cockroach allergen profile.</title>
        <authorList>
            <person name="Wang L."/>
            <person name="Xiong Q."/>
            <person name="Saelim N."/>
            <person name="Wang L."/>
            <person name="Nong W."/>
            <person name="Wan A.T."/>
            <person name="Shi M."/>
            <person name="Liu X."/>
            <person name="Cao Q."/>
            <person name="Hui J.H.L."/>
            <person name="Sookrung N."/>
            <person name="Leung T.F."/>
            <person name="Tungtrongchitr A."/>
            <person name="Tsui S.K.W."/>
        </authorList>
    </citation>
    <scope>NUCLEOTIDE SEQUENCE [LARGE SCALE GENOMIC DNA]</scope>
    <source>
        <strain evidence="13">PWHHKU_190912</strain>
    </source>
</reference>
<evidence type="ECO:0000313" key="14">
    <source>
        <dbReference type="Proteomes" id="UP001148838"/>
    </source>
</evidence>
<name>A0ABQ8SI85_PERAM</name>
<evidence type="ECO:0000256" key="1">
    <source>
        <dbReference type="ARBA" id="ARBA00004496"/>
    </source>
</evidence>
<evidence type="ECO:0000256" key="3">
    <source>
        <dbReference type="ARBA" id="ARBA00022555"/>
    </source>
</evidence>
<evidence type="ECO:0000256" key="7">
    <source>
        <dbReference type="ARBA" id="ARBA00022694"/>
    </source>
</evidence>
<comment type="similarity">
    <text evidence="10">Belongs to the class I-like SAM-binding methyltransferase superfamily. TRM11 methyltransferase family.</text>
</comment>
<dbReference type="Proteomes" id="UP001148838">
    <property type="component" value="Unassembled WGS sequence"/>
</dbReference>
<evidence type="ECO:0000256" key="2">
    <source>
        <dbReference type="ARBA" id="ARBA00022490"/>
    </source>
</evidence>
<evidence type="ECO:0000256" key="10">
    <source>
        <dbReference type="PROSITE-ProRule" id="PRU00959"/>
    </source>
</evidence>
<keyword evidence="4 10" id="KW-0489">Methyltransferase</keyword>
<gene>
    <name evidence="13" type="ORF">ANN_15904</name>
</gene>
<dbReference type="InterPro" id="IPR059073">
    <property type="entry name" value="TRMT11_N"/>
</dbReference>
<evidence type="ECO:0000256" key="11">
    <source>
        <dbReference type="SAM" id="MobiDB-lite"/>
    </source>
</evidence>